<organism evidence="1 2">
    <name type="scientific">Neurospora tetraspora</name>
    <dbReference type="NCBI Taxonomy" id="94610"/>
    <lineage>
        <taxon>Eukaryota</taxon>
        <taxon>Fungi</taxon>
        <taxon>Dikarya</taxon>
        <taxon>Ascomycota</taxon>
        <taxon>Pezizomycotina</taxon>
        <taxon>Sordariomycetes</taxon>
        <taxon>Sordariomycetidae</taxon>
        <taxon>Sordariales</taxon>
        <taxon>Sordariaceae</taxon>
        <taxon>Neurospora</taxon>
    </lineage>
</organism>
<evidence type="ECO:0000313" key="1">
    <source>
        <dbReference type="EMBL" id="KAK3343214.1"/>
    </source>
</evidence>
<gene>
    <name evidence="1" type="ORF">B0H65DRAFT_559247</name>
</gene>
<proteinExistence type="predicted"/>
<keyword evidence="2" id="KW-1185">Reference proteome</keyword>
<sequence length="283" mass="31634">MGFNCTFDWVPRGLTFTPTTVDPDLHIHHGGPIEPDTIPSRYRIETRTPNPSYLTPSLWIESMMSIVTQPSKSLILLESSGPEEPGFAAPYDVIRAAFKSLGLRREQVRRVIGKSGSLTDYFFSETVSDASVELAFRWTSMPGCYVIFFGRFTTRLEMGAEGTKRMVGVVSHRGFLPISFDKAGVDTREEKTHAIESDYLMVALDKHAEELDENPMRVFTVLIQLCVYHLDEEIHELGVRIDGTPIEAFAQVSKEMAPEICGLRKACNDLLVICGGYLHAANI</sequence>
<protein>
    <submittedName>
        <fullName evidence="1">Uncharacterized protein</fullName>
    </submittedName>
</protein>
<comment type="caution">
    <text evidence="1">The sequence shown here is derived from an EMBL/GenBank/DDBJ whole genome shotgun (WGS) entry which is preliminary data.</text>
</comment>
<evidence type="ECO:0000313" key="2">
    <source>
        <dbReference type="Proteomes" id="UP001278500"/>
    </source>
</evidence>
<dbReference type="Proteomes" id="UP001278500">
    <property type="component" value="Unassembled WGS sequence"/>
</dbReference>
<dbReference type="AlphaFoldDB" id="A0AAE0JEX2"/>
<dbReference type="GeneID" id="87867278"/>
<reference evidence="1" key="1">
    <citation type="journal article" date="2023" name="Mol. Phylogenet. Evol.">
        <title>Genome-scale phylogeny and comparative genomics of the fungal order Sordariales.</title>
        <authorList>
            <person name="Hensen N."/>
            <person name="Bonometti L."/>
            <person name="Westerberg I."/>
            <person name="Brannstrom I.O."/>
            <person name="Guillou S."/>
            <person name="Cros-Aarteil S."/>
            <person name="Calhoun S."/>
            <person name="Haridas S."/>
            <person name="Kuo A."/>
            <person name="Mondo S."/>
            <person name="Pangilinan J."/>
            <person name="Riley R."/>
            <person name="LaButti K."/>
            <person name="Andreopoulos B."/>
            <person name="Lipzen A."/>
            <person name="Chen C."/>
            <person name="Yan M."/>
            <person name="Daum C."/>
            <person name="Ng V."/>
            <person name="Clum A."/>
            <person name="Steindorff A."/>
            <person name="Ohm R.A."/>
            <person name="Martin F."/>
            <person name="Silar P."/>
            <person name="Natvig D.O."/>
            <person name="Lalanne C."/>
            <person name="Gautier V."/>
            <person name="Ament-Velasquez S.L."/>
            <person name="Kruys A."/>
            <person name="Hutchinson M.I."/>
            <person name="Powell A.J."/>
            <person name="Barry K."/>
            <person name="Miller A.N."/>
            <person name="Grigoriev I.V."/>
            <person name="Debuchy R."/>
            <person name="Gladieux P."/>
            <person name="Hiltunen Thoren M."/>
            <person name="Johannesson H."/>
        </authorList>
    </citation>
    <scope>NUCLEOTIDE SEQUENCE</scope>
    <source>
        <strain evidence="1">CBS 560.94</strain>
    </source>
</reference>
<dbReference type="RefSeq" id="XP_062681007.1">
    <property type="nucleotide sequence ID" value="XM_062830124.1"/>
</dbReference>
<reference evidence="1" key="2">
    <citation type="submission" date="2023-06" db="EMBL/GenBank/DDBJ databases">
        <authorList>
            <consortium name="Lawrence Berkeley National Laboratory"/>
            <person name="Haridas S."/>
            <person name="Hensen N."/>
            <person name="Bonometti L."/>
            <person name="Westerberg I."/>
            <person name="Brannstrom I.O."/>
            <person name="Guillou S."/>
            <person name="Cros-Aarteil S."/>
            <person name="Calhoun S."/>
            <person name="Kuo A."/>
            <person name="Mondo S."/>
            <person name="Pangilinan J."/>
            <person name="Riley R."/>
            <person name="Labutti K."/>
            <person name="Andreopoulos B."/>
            <person name="Lipzen A."/>
            <person name="Chen C."/>
            <person name="Yanf M."/>
            <person name="Daum C."/>
            <person name="Ng V."/>
            <person name="Clum A."/>
            <person name="Steindorff A."/>
            <person name="Ohm R."/>
            <person name="Martin F."/>
            <person name="Silar P."/>
            <person name="Natvig D."/>
            <person name="Lalanne C."/>
            <person name="Gautier V."/>
            <person name="Ament-Velasquez S.L."/>
            <person name="Kruys A."/>
            <person name="Hutchinson M.I."/>
            <person name="Powell A.J."/>
            <person name="Barry K."/>
            <person name="Miller A.N."/>
            <person name="Grigoriev I.V."/>
            <person name="Debuchy R."/>
            <person name="Gladieux P."/>
            <person name="Thoren M.H."/>
            <person name="Johannesson H."/>
        </authorList>
    </citation>
    <scope>NUCLEOTIDE SEQUENCE</scope>
    <source>
        <strain evidence="1">CBS 560.94</strain>
    </source>
</reference>
<dbReference type="EMBL" id="JAUEPP010000005">
    <property type="protein sequence ID" value="KAK3343214.1"/>
    <property type="molecule type" value="Genomic_DNA"/>
</dbReference>
<accession>A0AAE0JEX2</accession>
<name>A0AAE0JEX2_9PEZI</name>